<proteinExistence type="predicted"/>
<protein>
    <submittedName>
        <fullName evidence="1">Slc9a8 protein</fullName>
    </submittedName>
</protein>
<keyword evidence="2" id="KW-1185">Reference proteome</keyword>
<gene>
    <name evidence="1" type="primary">Slc9a8</name>
    <name evidence="1" type="ORF">SNAT2548_LOCUS30980</name>
</gene>
<organism evidence="1 2">
    <name type="scientific">Symbiodinium natans</name>
    <dbReference type="NCBI Taxonomy" id="878477"/>
    <lineage>
        <taxon>Eukaryota</taxon>
        <taxon>Sar</taxon>
        <taxon>Alveolata</taxon>
        <taxon>Dinophyceae</taxon>
        <taxon>Suessiales</taxon>
        <taxon>Symbiodiniaceae</taxon>
        <taxon>Symbiodinium</taxon>
    </lineage>
</organism>
<accession>A0A812TVY0</accession>
<evidence type="ECO:0000313" key="1">
    <source>
        <dbReference type="EMBL" id="CAE7551600.1"/>
    </source>
</evidence>
<comment type="caution">
    <text evidence="1">The sequence shown here is derived from an EMBL/GenBank/DDBJ whole genome shotgun (WGS) entry which is preliminary data.</text>
</comment>
<dbReference type="OrthoDB" id="428536at2759"/>
<dbReference type="AlphaFoldDB" id="A0A812TVY0"/>
<evidence type="ECO:0000313" key="2">
    <source>
        <dbReference type="Proteomes" id="UP000604046"/>
    </source>
</evidence>
<dbReference type="Proteomes" id="UP000604046">
    <property type="component" value="Unassembled WGS sequence"/>
</dbReference>
<sequence>MAAHPENIEEWCYLVPHLLSQAGWQSIAEGQAVSFSHCKCPWGGSLVKLAVLRVKVTDPPEDPAHILVRPESRAWGASKFSETSPEYFAVQKQFAPGDAVVHRWASFKILRIFAVLLGDIGTELVQNHFYDPASAVELRVRTRRNYPQTGDCAQTLTSLSEPFEAVNFCRPHSEPGWCDVYHIFRVPLGLNLSKWAAAQFHEAMESGSKVVQYYLNRPGIHQIRQLDQEFYVVLSMQSFKRGYPLLPVHSGQGDHVTRIDAGQSMGLTNWVRYDPALVGSHGFYLSEYLQLFTERIGEHDVSFYQTLDGQELLYFQCVVAREDWARIEDRMRDAYLLQKTAYRRANGGAQAPGLGEAGAARFCHEVDFTSLEARLSADAAPQQKVQVRNTFVEVEREAHDEVYVDLRRERRCRTVMPASAPSSIAVA</sequence>
<reference evidence="1" key="1">
    <citation type="submission" date="2021-02" db="EMBL/GenBank/DDBJ databases">
        <authorList>
            <person name="Dougan E. K."/>
            <person name="Rhodes N."/>
            <person name="Thang M."/>
            <person name="Chan C."/>
        </authorList>
    </citation>
    <scope>NUCLEOTIDE SEQUENCE</scope>
</reference>
<dbReference type="EMBL" id="CAJNDS010002634">
    <property type="protein sequence ID" value="CAE7551600.1"/>
    <property type="molecule type" value="Genomic_DNA"/>
</dbReference>
<name>A0A812TVY0_9DINO</name>